<keyword evidence="4 10" id="KW-1133">Transmembrane helix</keyword>
<dbReference type="HAMAP" id="MF_00454">
    <property type="entry name" value="FluC"/>
    <property type="match status" value="1"/>
</dbReference>
<keyword evidence="5 10" id="KW-0472">Membrane</keyword>
<dbReference type="GO" id="GO:0062054">
    <property type="term" value="F:fluoride channel activity"/>
    <property type="evidence" value="ECO:0007669"/>
    <property type="project" value="UniProtKB-UniRule"/>
</dbReference>
<accession>A0A0H2L878</accession>
<dbReference type="Proteomes" id="UP000035265">
    <property type="component" value="Unassembled WGS sequence"/>
</dbReference>
<keyword evidence="10" id="KW-0479">Metal-binding</keyword>
<evidence type="ECO:0000256" key="8">
    <source>
        <dbReference type="ARBA" id="ARBA00035585"/>
    </source>
</evidence>
<name>A0A0H2L878_9MICO</name>
<dbReference type="EMBL" id="JNBQ01000001">
    <property type="protein sequence ID" value="KLN36417.1"/>
    <property type="molecule type" value="Genomic_DNA"/>
</dbReference>
<dbReference type="PANTHER" id="PTHR28259:SF1">
    <property type="entry name" value="FLUORIDE EXPORT PROTEIN 1-RELATED"/>
    <property type="match status" value="1"/>
</dbReference>
<organism evidence="11 12">
    <name type="scientific">Cellulosimicrobium funkei</name>
    <dbReference type="NCBI Taxonomy" id="264251"/>
    <lineage>
        <taxon>Bacteria</taxon>
        <taxon>Bacillati</taxon>
        <taxon>Actinomycetota</taxon>
        <taxon>Actinomycetes</taxon>
        <taxon>Micrococcales</taxon>
        <taxon>Promicromonosporaceae</taxon>
        <taxon>Cellulosimicrobium</taxon>
    </lineage>
</organism>
<evidence type="ECO:0000256" key="5">
    <source>
        <dbReference type="ARBA" id="ARBA00023136"/>
    </source>
</evidence>
<keyword evidence="6 10" id="KW-0407">Ion channel</keyword>
<dbReference type="AlphaFoldDB" id="A0A0H2L878"/>
<evidence type="ECO:0000313" key="11">
    <source>
        <dbReference type="EMBL" id="KLN36417.1"/>
    </source>
</evidence>
<keyword evidence="10" id="KW-0406">Ion transport</keyword>
<protein>
    <recommendedName>
        <fullName evidence="10">Fluoride-specific ion channel FluC</fullName>
    </recommendedName>
</protein>
<evidence type="ECO:0000256" key="2">
    <source>
        <dbReference type="ARBA" id="ARBA00022475"/>
    </source>
</evidence>
<comment type="function">
    <text evidence="9 10">Fluoride-specific ion channel. Important for reducing fluoride concentration in the cell, thus reducing its toxicity.</text>
</comment>
<reference evidence="11 12" key="1">
    <citation type="submission" date="2014-05" db="EMBL/GenBank/DDBJ databases">
        <title>Cellulosimicrobium funkei U11 genome.</title>
        <authorList>
            <person name="Hu C."/>
            <person name="Gong Y."/>
            <person name="Wan W."/>
            <person name="Jiang M."/>
        </authorList>
    </citation>
    <scope>NUCLEOTIDE SEQUENCE [LARGE SCALE GENOMIC DNA]</scope>
    <source>
        <strain evidence="11 12">U11</strain>
    </source>
</reference>
<dbReference type="PATRIC" id="fig|264251.5.peg.160"/>
<dbReference type="GO" id="GO:0140114">
    <property type="term" value="P:cellular detoxification of fluoride"/>
    <property type="evidence" value="ECO:0007669"/>
    <property type="project" value="UniProtKB-UniRule"/>
</dbReference>
<proteinExistence type="inferred from homology"/>
<comment type="activity regulation">
    <text evidence="10">Na(+) is not transported, but it plays an essential structural role and its presence is essential for fluoride channel function.</text>
</comment>
<evidence type="ECO:0000256" key="3">
    <source>
        <dbReference type="ARBA" id="ARBA00022692"/>
    </source>
</evidence>
<evidence type="ECO:0000256" key="7">
    <source>
        <dbReference type="ARBA" id="ARBA00035120"/>
    </source>
</evidence>
<comment type="caution">
    <text evidence="11">The sequence shown here is derived from an EMBL/GenBank/DDBJ whole genome shotgun (WGS) entry which is preliminary data.</text>
</comment>
<keyword evidence="3 10" id="KW-0812">Transmembrane</keyword>
<feature type="transmembrane region" description="Helical" evidence="10">
    <location>
        <begin position="6"/>
        <end position="24"/>
    </location>
</feature>
<comment type="subcellular location">
    <subcellularLocation>
        <location evidence="1 10">Cell membrane</location>
        <topology evidence="1 10">Multi-pass membrane protein</topology>
    </subcellularLocation>
</comment>
<dbReference type="GO" id="GO:0046872">
    <property type="term" value="F:metal ion binding"/>
    <property type="evidence" value="ECO:0007669"/>
    <property type="project" value="UniProtKB-KW"/>
</dbReference>
<feature type="binding site" evidence="10">
    <location>
        <position position="77"/>
    </location>
    <ligand>
        <name>Na(+)</name>
        <dbReference type="ChEBI" id="CHEBI:29101"/>
        <note>structural</note>
    </ligand>
</feature>
<evidence type="ECO:0000256" key="9">
    <source>
        <dbReference type="ARBA" id="ARBA00049940"/>
    </source>
</evidence>
<dbReference type="InterPro" id="IPR003691">
    <property type="entry name" value="FluC"/>
</dbReference>
<dbReference type="Pfam" id="PF02537">
    <property type="entry name" value="CRCB"/>
    <property type="match status" value="1"/>
</dbReference>
<feature type="transmembrane region" description="Helical" evidence="10">
    <location>
        <begin position="67"/>
        <end position="87"/>
    </location>
</feature>
<sequence length="125" mass="12174">MTGVPELALVALAGGLGAASRFLLDTLVARHNRWSTPLGTVAVNVTACFLLGLLTGWGATHPGYGDAAAVLGVGFLGGYSTFSTASVEGARLLLVGRGAVALAHALGMLVVCLAAAAAGIAAGSA</sequence>
<evidence type="ECO:0000313" key="12">
    <source>
        <dbReference type="Proteomes" id="UP000035265"/>
    </source>
</evidence>
<dbReference type="PANTHER" id="PTHR28259">
    <property type="entry name" value="FLUORIDE EXPORT PROTEIN 1-RELATED"/>
    <property type="match status" value="1"/>
</dbReference>
<dbReference type="STRING" id="264251.FB00_00775"/>
<evidence type="ECO:0000256" key="10">
    <source>
        <dbReference type="HAMAP-Rule" id="MF_00454"/>
    </source>
</evidence>
<gene>
    <name evidence="10" type="primary">fluC</name>
    <name evidence="10" type="synonym">crcB</name>
    <name evidence="11" type="ORF">FB00_00775</name>
</gene>
<dbReference type="GO" id="GO:0005886">
    <property type="term" value="C:plasma membrane"/>
    <property type="evidence" value="ECO:0007669"/>
    <property type="project" value="UniProtKB-SubCell"/>
</dbReference>
<dbReference type="RefSeq" id="WP_047230929.1">
    <property type="nucleotide sequence ID" value="NZ_JNBQ01000001.1"/>
</dbReference>
<evidence type="ECO:0000256" key="4">
    <source>
        <dbReference type="ARBA" id="ARBA00022989"/>
    </source>
</evidence>
<feature type="binding site" evidence="10">
    <location>
        <position position="80"/>
    </location>
    <ligand>
        <name>Na(+)</name>
        <dbReference type="ChEBI" id="CHEBI:29101"/>
        <note>structural</note>
    </ligand>
</feature>
<comment type="similarity">
    <text evidence="7 10">Belongs to the fluoride channel Fluc/FEX (TC 1.A.43) family.</text>
</comment>
<feature type="transmembrane region" description="Helical" evidence="10">
    <location>
        <begin position="99"/>
        <end position="122"/>
    </location>
</feature>
<keyword evidence="2 10" id="KW-1003">Cell membrane</keyword>
<keyword evidence="12" id="KW-1185">Reference proteome</keyword>
<comment type="catalytic activity">
    <reaction evidence="8">
        <text>fluoride(in) = fluoride(out)</text>
        <dbReference type="Rhea" id="RHEA:76159"/>
        <dbReference type="ChEBI" id="CHEBI:17051"/>
    </reaction>
    <physiologicalReaction direction="left-to-right" evidence="8">
        <dbReference type="Rhea" id="RHEA:76160"/>
    </physiologicalReaction>
</comment>
<evidence type="ECO:0000256" key="1">
    <source>
        <dbReference type="ARBA" id="ARBA00004651"/>
    </source>
</evidence>
<keyword evidence="10" id="KW-0915">Sodium</keyword>
<keyword evidence="10" id="KW-0813">Transport</keyword>
<feature type="transmembrane region" description="Helical" evidence="10">
    <location>
        <begin position="36"/>
        <end position="55"/>
    </location>
</feature>
<evidence type="ECO:0000256" key="6">
    <source>
        <dbReference type="ARBA" id="ARBA00023303"/>
    </source>
</evidence>